<name>W1PES5_AMBTC</name>
<dbReference type="EMBL" id="KI394011">
    <property type="protein sequence ID" value="ERN05570.1"/>
    <property type="molecule type" value="Genomic_DNA"/>
</dbReference>
<dbReference type="Proteomes" id="UP000017836">
    <property type="component" value="Unassembled WGS sequence"/>
</dbReference>
<dbReference type="Gramene" id="ERN05570">
    <property type="protein sequence ID" value="ERN05570"/>
    <property type="gene ID" value="AMTR_s00007p00267340"/>
</dbReference>
<feature type="non-terminal residue" evidence="1">
    <location>
        <position position="250"/>
    </location>
</feature>
<sequence length="250" mass="27331">MVPALGDYKRLGVRVVGKVVGLGIRAGVAGLVSLMGAFKEVSSGFGIEVWVGDVIVGVRVESRACCVLLVEHRACFFSWVGGYGSWRGGRHVARSAICFFLCLGGSNALRPDDSVGSCFLLCRFLGWHLQTTNCHPPLRFMWSLDHCWERCCCAVVCSWRLVVHESGGLGLWFNEVGYGDGVAEFVNLDGDVVNQSCQVPGKQRNVLDEDSFLLGMMAEKMVSTERDNLPPLKLRVVFVMVLPAISLEGK</sequence>
<protein>
    <submittedName>
        <fullName evidence="1">Uncharacterized protein</fullName>
    </submittedName>
</protein>
<keyword evidence="2" id="KW-1185">Reference proteome</keyword>
<gene>
    <name evidence="1" type="ORF">AMTR_s00007p00267340</name>
</gene>
<evidence type="ECO:0000313" key="2">
    <source>
        <dbReference type="Proteomes" id="UP000017836"/>
    </source>
</evidence>
<organism evidence="1 2">
    <name type="scientific">Amborella trichopoda</name>
    <dbReference type="NCBI Taxonomy" id="13333"/>
    <lineage>
        <taxon>Eukaryota</taxon>
        <taxon>Viridiplantae</taxon>
        <taxon>Streptophyta</taxon>
        <taxon>Embryophyta</taxon>
        <taxon>Tracheophyta</taxon>
        <taxon>Spermatophyta</taxon>
        <taxon>Magnoliopsida</taxon>
        <taxon>Amborellales</taxon>
        <taxon>Amborellaceae</taxon>
        <taxon>Amborella</taxon>
    </lineage>
</organism>
<reference evidence="2" key="1">
    <citation type="journal article" date="2013" name="Science">
        <title>The Amborella genome and the evolution of flowering plants.</title>
        <authorList>
            <consortium name="Amborella Genome Project"/>
        </authorList>
    </citation>
    <scope>NUCLEOTIDE SEQUENCE [LARGE SCALE GENOMIC DNA]</scope>
</reference>
<dbReference type="AlphaFoldDB" id="W1PES5"/>
<proteinExistence type="predicted"/>
<dbReference type="HOGENOM" id="CLU_1113748_0_0_1"/>
<evidence type="ECO:0000313" key="1">
    <source>
        <dbReference type="EMBL" id="ERN05570.1"/>
    </source>
</evidence>
<accession>W1PES5</accession>